<dbReference type="PATRIC" id="fig|500635.8.peg.1708"/>
<keyword evidence="4" id="KW-1185">Reference proteome</keyword>
<evidence type="ECO:0000313" key="3">
    <source>
        <dbReference type="EMBL" id="EEX68041.1"/>
    </source>
</evidence>
<comment type="caution">
    <text evidence="3">The sequence shown here is derived from an EMBL/GenBank/DDBJ whole genome shotgun (WGS) entry which is preliminary data.</text>
</comment>
<dbReference type="AlphaFoldDB" id="C9KP86"/>
<name>C9KP86_9FIRM</name>
<dbReference type="Pfam" id="PF12697">
    <property type="entry name" value="Abhydrolase_6"/>
    <property type="match status" value="1"/>
</dbReference>
<dbReference type="CDD" id="cd12810">
    <property type="entry name" value="Esterase_713_like-3"/>
    <property type="match status" value="1"/>
</dbReference>
<protein>
    <recommendedName>
        <fullName evidence="2">AB hydrolase-1 domain-containing protein</fullName>
    </recommendedName>
</protein>
<evidence type="ECO:0000259" key="2">
    <source>
        <dbReference type="Pfam" id="PF12697"/>
    </source>
</evidence>
<dbReference type="InterPro" id="IPR050228">
    <property type="entry name" value="Carboxylesterase_BioH"/>
</dbReference>
<feature type="chain" id="PRO_5002997800" description="AB hydrolase-1 domain-containing protein" evidence="1">
    <location>
        <begin position="32"/>
        <end position="366"/>
    </location>
</feature>
<dbReference type="PANTHER" id="PTHR43194">
    <property type="entry name" value="HYDROLASE ALPHA/BETA FOLD FAMILY"/>
    <property type="match status" value="1"/>
</dbReference>
<feature type="signal peptide" evidence="1">
    <location>
        <begin position="1"/>
        <end position="31"/>
    </location>
</feature>
<reference evidence="3" key="1">
    <citation type="submission" date="2009-09" db="EMBL/GenBank/DDBJ databases">
        <authorList>
            <person name="Weinstock G."/>
            <person name="Sodergren E."/>
            <person name="Clifton S."/>
            <person name="Fulton L."/>
            <person name="Fulton B."/>
            <person name="Courtney L."/>
            <person name="Fronick C."/>
            <person name="Harrison M."/>
            <person name="Strong C."/>
            <person name="Farmer C."/>
            <person name="Delahaunty K."/>
            <person name="Markovic C."/>
            <person name="Hall O."/>
            <person name="Minx P."/>
            <person name="Tomlinson C."/>
            <person name="Mitreva M."/>
            <person name="Nelson J."/>
            <person name="Hou S."/>
            <person name="Wollam A."/>
            <person name="Pepin K.H."/>
            <person name="Johnson M."/>
            <person name="Bhonagiri V."/>
            <person name="Nash W.E."/>
            <person name="Warren W."/>
            <person name="Chinwalla A."/>
            <person name="Mardis E.R."/>
            <person name="Wilson R.K."/>
        </authorList>
    </citation>
    <scope>NUCLEOTIDE SEQUENCE [LARGE SCALE GENOMIC DNA]</scope>
    <source>
        <strain evidence="3">DSM 20544</strain>
    </source>
</reference>
<evidence type="ECO:0000313" key="4">
    <source>
        <dbReference type="Proteomes" id="UP000003671"/>
    </source>
</evidence>
<dbReference type="InterPro" id="IPR029058">
    <property type="entry name" value="AB_hydrolase_fold"/>
</dbReference>
<feature type="domain" description="AB hydrolase-1" evidence="2">
    <location>
        <begin position="90"/>
        <end position="269"/>
    </location>
</feature>
<gene>
    <name evidence="3" type="ORF">MITSMUL_05041</name>
</gene>
<dbReference type="ESTHER" id="9firm-c9kp86">
    <property type="family name" value="Bacterial_esterase"/>
</dbReference>
<dbReference type="Proteomes" id="UP000003671">
    <property type="component" value="Unassembled WGS sequence"/>
</dbReference>
<keyword evidence="1" id="KW-0732">Signal</keyword>
<sequence>MKPMNYWKKAAVALMLAGFGSFGFSYQPASAMQHPVTIEDQGSFMAGGKTVTAPGTYDGTKPTDFAGETLHGDHAYVFYQKPVKAKKTSMVFLHGYGQSGKTWETTPDGRDGFQNIFLEKGYKTYVVDEPGRGKAGRRTTPGTVSAQPDDQLWFNTFRIGEWPDTYDNVAVPRTKEAEEQFFHAMTPDTAPFDQQVVADAMTAVMDKAGDGVLVTHSAGGAPGWLTGIQSEHVKGIISLEPGAFPFPKGQAPAVEKTTSPFPATPMEVSMEDFLKLTKIPTVIYFGDNIPKGDTPVANWGQDNWRVRWNLAKKWETVMRSYGADVSVVSLPDIGIKGSTHFMMADLNNREVADAMVKWMHERKLDR</sequence>
<accession>C9KP86</accession>
<dbReference type="eggNOG" id="COG1073">
    <property type="taxonomic scope" value="Bacteria"/>
</dbReference>
<organism evidence="3 4">
    <name type="scientific">Mitsuokella multacida DSM 20544</name>
    <dbReference type="NCBI Taxonomy" id="500635"/>
    <lineage>
        <taxon>Bacteria</taxon>
        <taxon>Bacillati</taxon>
        <taxon>Bacillota</taxon>
        <taxon>Negativicutes</taxon>
        <taxon>Selenomonadales</taxon>
        <taxon>Selenomonadaceae</taxon>
        <taxon>Mitsuokella</taxon>
    </lineage>
</organism>
<dbReference type="STRING" id="500635.MITSMUL_05041"/>
<dbReference type="Gene3D" id="3.40.50.1820">
    <property type="entry name" value="alpha/beta hydrolase"/>
    <property type="match status" value="1"/>
</dbReference>
<dbReference type="EMBL" id="ABWK02000020">
    <property type="protein sequence ID" value="EEX68041.1"/>
    <property type="molecule type" value="Genomic_DNA"/>
</dbReference>
<dbReference type="InterPro" id="IPR000073">
    <property type="entry name" value="AB_hydrolase_1"/>
</dbReference>
<dbReference type="PANTHER" id="PTHR43194:SF4">
    <property type="entry name" value="AB HYDROLASE-1 DOMAIN-CONTAINING PROTEIN"/>
    <property type="match status" value="1"/>
</dbReference>
<evidence type="ECO:0000256" key="1">
    <source>
        <dbReference type="SAM" id="SignalP"/>
    </source>
</evidence>
<dbReference type="HOGENOM" id="CLU_038297_2_0_9"/>
<dbReference type="SUPFAM" id="SSF53474">
    <property type="entry name" value="alpha/beta-Hydrolases"/>
    <property type="match status" value="1"/>
</dbReference>
<proteinExistence type="predicted"/>